<dbReference type="PANTHER" id="PTHR12598">
    <property type="entry name" value="COPPER HOMEOSTASIS PROTEIN CUTC"/>
    <property type="match status" value="1"/>
</dbReference>
<evidence type="ECO:0000256" key="2">
    <source>
        <dbReference type="HAMAP-Rule" id="MF_00795"/>
    </source>
</evidence>
<comment type="caution">
    <text evidence="2">Once thought to be involved in copper homeostasis, experiments in E.coli have shown this is not the case.</text>
</comment>
<comment type="subcellular location">
    <subcellularLocation>
        <location evidence="2">Cytoplasm</location>
    </subcellularLocation>
</comment>
<proteinExistence type="inferred from homology"/>
<organism evidence="3 4">
    <name type="scientific">Leeuwenhoekiella parthenopeia</name>
    <dbReference type="NCBI Taxonomy" id="2890320"/>
    <lineage>
        <taxon>Bacteria</taxon>
        <taxon>Pseudomonadati</taxon>
        <taxon>Bacteroidota</taxon>
        <taxon>Flavobacteriia</taxon>
        <taxon>Flavobacteriales</taxon>
        <taxon>Flavobacteriaceae</taxon>
        <taxon>Leeuwenhoekiella</taxon>
    </lineage>
</organism>
<gene>
    <name evidence="2" type="primary">cutC</name>
    <name evidence="3" type="ORF">LLW17_14510</name>
</gene>
<accession>A0ABS8GWB4</accession>
<dbReference type="RefSeq" id="WP_228231012.1">
    <property type="nucleotide sequence ID" value="NZ_JAJGMW010000021.1"/>
</dbReference>
<reference evidence="3 4" key="1">
    <citation type="submission" date="2021-11" db="EMBL/GenBank/DDBJ databases">
        <title>Seasonal and diel survey of microbial diversity of the Tyrrhenian coast.</title>
        <authorList>
            <person name="Gattoni G."/>
            <person name="Corral P."/>
        </authorList>
    </citation>
    <scope>NUCLEOTIDE SEQUENCE [LARGE SCALE GENOMIC DNA]</scope>
    <source>
        <strain evidence="3 4">Mr9</strain>
    </source>
</reference>
<dbReference type="Pfam" id="PF03932">
    <property type="entry name" value="CutC"/>
    <property type="match status" value="1"/>
</dbReference>
<keyword evidence="4" id="KW-1185">Reference proteome</keyword>
<dbReference type="InterPro" id="IPR036822">
    <property type="entry name" value="CutC-like_dom_sf"/>
</dbReference>
<name>A0ABS8GWB4_9FLAO</name>
<dbReference type="Proteomes" id="UP001197770">
    <property type="component" value="Unassembled WGS sequence"/>
</dbReference>
<dbReference type="SUPFAM" id="SSF110395">
    <property type="entry name" value="CutC-like"/>
    <property type="match status" value="1"/>
</dbReference>
<dbReference type="EMBL" id="JAJGMW010000021">
    <property type="protein sequence ID" value="MCC4213940.1"/>
    <property type="molecule type" value="Genomic_DNA"/>
</dbReference>
<keyword evidence="2" id="KW-0963">Cytoplasm</keyword>
<comment type="caution">
    <text evidence="3">The sequence shown here is derived from an EMBL/GenBank/DDBJ whole genome shotgun (WGS) entry which is preliminary data.</text>
</comment>
<dbReference type="CDD" id="cd00945">
    <property type="entry name" value="Aldolase_Class_I"/>
    <property type="match status" value="1"/>
</dbReference>
<evidence type="ECO:0000256" key="1">
    <source>
        <dbReference type="ARBA" id="ARBA00007768"/>
    </source>
</evidence>
<evidence type="ECO:0000313" key="4">
    <source>
        <dbReference type="Proteomes" id="UP001197770"/>
    </source>
</evidence>
<dbReference type="HAMAP" id="MF_00795">
    <property type="entry name" value="CutC"/>
    <property type="match status" value="1"/>
</dbReference>
<dbReference type="PANTHER" id="PTHR12598:SF0">
    <property type="entry name" value="COPPER HOMEOSTASIS PROTEIN CUTC HOMOLOG"/>
    <property type="match status" value="1"/>
</dbReference>
<sequence>MASPYLKEACVESLEQALAAEAKGADRLELCAYLAFDGLTPAPDLIKKVIGQVKIPVRVIIRPRNGDFKYNEEELNHMQSGIELCKKLGAEGVVFGALNPDNTLNIEALKQLTKAAKPLNVVIHKSIDATPNPLEALQQVLELNGIDTVLTSGGKSNAFDGAETLKAMLELAADKIEVMPAGKITQFNLQELHAHLGAKAYHGSRIVGELSK</sequence>
<protein>
    <recommendedName>
        <fullName evidence="2">PF03932 family protein CutC</fullName>
    </recommendedName>
</protein>
<evidence type="ECO:0000313" key="3">
    <source>
        <dbReference type="EMBL" id="MCC4213940.1"/>
    </source>
</evidence>
<comment type="similarity">
    <text evidence="1 2">Belongs to the CutC family.</text>
</comment>
<dbReference type="InterPro" id="IPR005627">
    <property type="entry name" value="CutC-like"/>
</dbReference>
<dbReference type="Gene3D" id="3.20.20.380">
    <property type="entry name" value="Copper homeostasis (CutC) domain"/>
    <property type="match status" value="1"/>
</dbReference>